<feature type="region of interest" description="Disordered" evidence="1">
    <location>
        <begin position="75"/>
        <end position="135"/>
    </location>
</feature>
<protein>
    <submittedName>
        <fullName evidence="2">Uncharacterized protein</fullName>
    </submittedName>
</protein>
<dbReference type="EMBL" id="BFEA01000068">
    <property type="protein sequence ID" value="GBG65959.1"/>
    <property type="molecule type" value="Genomic_DNA"/>
</dbReference>
<dbReference type="Proteomes" id="UP000265515">
    <property type="component" value="Unassembled WGS sequence"/>
</dbReference>
<comment type="caution">
    <text evidence="2">The sequence shown here is derived from an EMBL/GenBank/DDBJ whole genome shotgun (WGS) entry which is preliminary data.</text>
</comment>
<accession>A0A388K7G0</accession>
<feature type="region of interest" description="Disordered" evidence="1">
    <location>
        <begin position="329"/>
        <end position="357"/>
    </location>
</feature>
<feature type="compositionally biased region" description="Basic and acidic residues" evidence="1">
    <location>
        <begin position="342"/>
        <end position="357"/>
    </location>
</feature>
<feature type="compositionally biased region" description="Polar residues" evidence="1">
    <location>
        <begin position="75"/>
        <end position="95"/>
    </location>
</feature>
<evidence type="ECO:0000256" key="1">
    <source>
        <dbReference type="SAM" id="MobiDB-lite"/>
    </source>
</evidence>
<evidence type="ECO:0000313" key="2">
    <source>
        <dbReference type="EMBL" id="GBG65959.1"/>
    </source>
</evidence>
<dbReference type="PANTHER" id="PTHR33492:SF1">
    <property type="entry name" value="OS02G0516800 PROTEIN"/>
    <property type="match status" value="1"/>
</dbReference>
<organism evidence="2 3">
    <name type="scientific">Chara braunii</name>
    <name type="common">Braun's stonewort</name>
    <dbReference type="NCBI Taxonomy" id="69332"/>
    <lineage>
        <taxon>Eukaryota</taxon>
        <taxon>Viridiplantae</taxon>
        <taxon>Streptophyta</taxon>
        <taxon>Charophyceae</taxon>
        <taxon>Charales</taxon>
        <taxon>Characeae</taxon>
        <taxon>Chara</taxon>
    </lineage>
</organism>
<keyword evidence="3" id="KW-1185">Reference proteome</keyword>
<reference evidence="2 3" key="1">
    <citation type="journal article" date="2018" name="Cell">
        <title>The Chara Genome: Secondary Complexity and Implications for Plant Terrestrialization.</title>
        <authorList>
            <person name="Nishiyama T."/>
            <person name="Sakayama H."/>
            <person name="Vries J.D."/>
            <person name="Buschmann H."/>
            <person name="Saint-Marcoux D."/>
            <person name="Ullrich K.K."/>
            <person name="Haas F.B."/>
            <person name="Vanderstraeten L."/>
            <person name="Becker D."/>
            <person name="Lang D."/>
            <person name="Vosolsobe S."/>
            <person name="Rombauts S."/>
            <person name="Wilhelmsson P.K.I."/>
            <person name="Janitza P."/>
            <person name="Kern R."/>
            <person name="Heyl A."/>
            <person name="Rumpler F."/>
            <person name="Villalobos L.I.A.C."/>
            <person name="Clay J.M."/>
            <person name="Skokan R."/>
            <person name="Toyoda A."/>
            <person name="Suzuki Y."/>
            <person name="Kagoshima H."/>
            <person name="Schijlen E."/>
            <person name="Tajeshwar N."/>
            <person name="Catarino B."/>
            <person name="Hetherington A.J."/>
            <person name="Saltykova A."/>
            <person name="Bonnot C."/>
            <person name="Breuninger H."/>
            <person name="Symeonidi A."/>
            <person name="Radhakrishnan G.V."/>
            <person name="Van Nieuwerburgh F."/>
            <person name="Deforce D."/>
            <person name="Chang C."/>
            <person name="Karol K.G."/>
            <person name="Hedrich R."/>
            <person name="Ulvskov P."/>
            <person name="Glockner G."/>
            <person name="Delwiche C.F."/>
            <person name="Petrasek J."/>
            <person name="Van de Peer Y."/>
            <person name="Friml J."/>
            <person name="Beilby M."/>
            <person name="Dolan L."/>
            <person name="Kohara Y."/>
            <person name="Sugano S."/>
            <person name="Fujiyama A."/>
            <person name="Delaux P.-M."/>
            <person name="Quint M."/>
            <person name="TheiBen G."/>
            <person name="Hagemann M."/>
            <person name="Harholt J."/>
            <person name="Dunand C."/>
            <person name="Zachgo S."/>
            <person name="Langdale J."/>
            <person name="Maumus F."/>
            <person name="Straeten D.V.D."/>
            <person name="Gould S.B."/>
            <person name="Rensing S.A."/>
        </authorList>
    </citation>
    <scope>NUCLEOTIDE SEQUENCE [LARGE SCALE GENOMIC DNA]</scope>
    <source>
        <strain evidence="2 3">S276</strain>
    </source>
</reference>
<dbReference type="PANTHER" id="PTHR33492">
    <property type="entry name" value="OSJNBA0043A12.37 PROTEIN-RELATED"/>
    <property type="match status" value="1"/>
</dbReference>
<evidence type="ECO:0000313" key="3">
    <source>
        <dbReference type="Proteomes" id="UP000265515"/>
    </source>
</evidence>
<proteinExistence type="predicted"/>
<dbReference type="Gramene" id="GBG65959">
    <property type="protein sequence ID" value="GBG65959"/>
    <property type="gene ID" value="CBR_g54938"/>
</dbReference>
<name>A0A388K7G0_CHABU</name>
<gene>
    <name evidence="2" type="ORF">CBR_g54938</name>
</gene>
<dbReference type="AlphaFoldDB" id="A0A388K7G0"/>
<sequence length="357" mass="40693">MEKEGVRQNGEQCMKRWENIFGWYRKVWNKEKDSGLQLYFLMSTKARKEKGYRFNLDRTLYDAIHIMQGNNQAVHPSNLVDTGNRQGLQSQQGDHSQAVVGTGEADTSASENKEADVDDGCGSRSSSNDMQGKRKNARQLAFEAVMDVMKTHSTVVAESVDRGSKRQCDVLQRQCGIMDREARTQERQCEGRPLGFQDRTSQLRRPVGVRRCASMDIQVALRGCVLSRTITFYEMRHRRVEEDSRVFDFASTISQHKVMHYEVDANGDTILHVSVALAYVDDMLHEAVRYARKVVRAIPNRCEGGVDVLTDIIDLLMSNISNEHEDRMTDPADFQVHPNPPMHDRPGLRGEIRSIEE</sequence>